<name>A0A8S5S4T6_9CAUD</name>
<keyword evidence="1" id="KW-0812">Transmembrane</keyword>
<organism evidence="2">
    <name type="scientific">Siphoviridae sp. ctiV651</name>
    <dbReference type="NCBI Taxonomy" id="2827917"/>
    <lineage>
        <taxon>Viruses</taxon>
        <taxon>Duplodnaviria</taxon>
        <taxon>Heunggongvirae</taxon>
        <taxon>Uroviricota</taxon>
        <taxon>Caudoviricetes</taxon>
    </lineage>
</organism>
<proteinExistence type="predicted"/>
<reference evidence="2" key="1">
    <citation type="journal article" date="2021" name="Proc. Natl. Acad. Sci. U.S.A.">
        <title>A Catalog of Tens of Thousands of Viruses from Human Metagenomes Reveals Hidden Associations with Chronic Diseases.</title>
        <authorList>
            <person name="Tisza M.J."/>
            <person name="Buck C.B."/>
        </authorList>
    </citation>
    <scope>NUCLEOTIDE SEQUENCE</scope>
    <source>
        <strain evidence="2">CtiV651</strain>
    </source>
</reference>
<sequence length="34" mass="4036">MPAKLFIGIIILSYIKSLISYILLLKFEFHRLLK</sequence>
<dbReference type="EMBL" id="BK032528">
    <property type="protein sequence ID" value="DAF45953.1"/>
    <property type="molecule type" value="Genomic_DNA"/>
</dbReference>
<feature type="transmembrane region" description="Helical" evidence="1">
    <location>
        <begin position="6"/>
        <end position="25"/>
    </location>
</feature>
<accession>A0A8S5S4T6</accession>
<evidence type="ECO:0000313" key="2">
    <source>
        <dbReference type="EMBL" id="DAF45953.1"/>
    </source>
</evidence>
<protein>
    <submittedName>
        <fullName evidence="2">Uncharacterized protein</fullName>
    </submittedName>
</protein>
<keyword evidence="1" id="KW-1133">Transmembrane helix</keyword>
<evidence type="ECO:0000256" key="1">
    <source>
        <dbReference type="SAM" id="Phobius"/>
    </source>
</evidence>
<keyword evidence="1" id="KW-0472">Membrane</keyword>